<evidence type="ECO:0000259" key="2">
    <source>
        <dbReference type="PROSITE" id="PS50097"/>
    </source>
</evidence>
<dbReference type="Proteomes" id="UP001212152">
    <property type="component" value="Unassembled WGS sequence"/>
</dbReference>
<dbReference type="InterPro" id="IPR011333">
    <property type="entry name" value="SKP1/BTB/POZ_sf"/>
</dbReference>
<dbReference type="AlphaFoldDB" id="A0AAD5XV46"/>
<dbReference type="EMBL" id="JADGJQ010000001">
    <property type="protein sequence ID" value="KAJ3185606.1"/>
    <property type="molecule type" value="Genomic_DNA"/>
</dbReference>
<keyword evidence="4" id="KW-1185">Reference proteome</keyword>
<sequence>MTRLQHPQHPYDKFFLTGLFADALVSLDTAATAATGACCPVHRIVLAAHSPVLCQLLTSPPARHHTHTLDDCQSSVVLGVWLIAASDHTSLRLVLEWCYFADLSDEALTPLNCWALRETALQLQIDPLVRHVDDWIAADLLIADTDFGEDWALALKGALRSDVSDDLLARIVDAAASKSPPEQDGGYFCQKDNSNWEYQKYRYLRRTILREDLGLGPHEIRRAFAVGVAFTAFNVPQLVEAHADEDLPRDIIAEALMRSLILRSNGNDSQEQEQLSNKDDKVQPPSAYYSPVRSPQQRSMNNGMASPSARPPPPPPRLSRVSSEHPVLLEPSPAASASPLSRQGTQDTIRPVQPRQLYDDTPMSTVLARLRASSLDGCISPTPRVITQFPEAEKTLNANGEEAHGDDEVEPHPGDISTYELAAEWPDGESDSPVRAPIPLSVPPEVAAFCGQKAPSSGQCSAASTSPRRQALMAASNGLPAVTIMERRNSFGSPVPAENTAPVHGSVSASPADWRPRRVSIGSTASAPREAAVSNISIWEKPRSVQQKRHSFHGLLEGAFGCDPQIGAPEPIRAGVSRNSLDKSTTSSFNSTTAPEDDGPMQTLLEIKRQVRLLKDRAQQDSVSATMPCTSHAHAVLLTGAGYDHAATVPRPGDRSQFVDLERLRLSTPMVLAEVRRRFEGVPQTTSTASAEGTPPSSAPNDAVPLSATQAPPTYAVDPATTLSDFTVTSTAIAAAPPPPPKPVDRRPRQVRKQISFAEMPTLISPDTSHDDGEDADDDEDDEFYAKKRRGGVSSRSPPPPAWGPTRAATPSLLLGLPLDAQQVLRSLTSTSMDPFNMTAPPRPGDPRPPRPAKPNAPRQPNPSAAATWAGPPPSQFIPNSSESSSVRVNEFAFLDVPTAAESGVANSVGSAGVGVGNGGGGGTVNGGGGTHKGSFRMLGFNAAGTVARAVKAKKRKGLVDLFKSSA</sequence>
<name>A0AAD5XV46_9FUNG</name>
<evidence type="ECO:0000313" key="4">
    <source>
        <dbReference type="Proteomes" id="UP001212152"/>
    </source>
</evidence>
<feature type="domain" description="BTB" evidence="2">
    <location>
        <begin position="21"/>
        <end position="107"/>
    </location>
</feature>
<comment type="caution">
    <text evidence="3">The sequence shown here is derived from an EMBL/GenBank/DDBJ whole genome shotgun (WGS) entry which is preliminary data.</text>
</comment>
<feature type="compositionally biased region" description="Polar residues" evidence="1">
    <location>
        <begin position="577"/>
        <end position="594"/>
    </location>
</feature>
<dbReference type="PROSITE" id="PS50097">
    <property type="entry name" value="BTB"/>
    <property type="match status" value="1"/>
</dbReference>
<feature type="region of interest" description="Disordered" evidence="1">
    <location>
        <begin position="572"/>
        <end position="599"/>
    </location>
</feature>
<evidence type="ECO:0000313" key="3">
    <source>
        <dbReference type="EMBL" id="KAJ3185606.1"/>
    </source>
</evidence>
<reference evidence="3" key="1">
    <citation type="submission" date="2020-05" db="EMBL/GenBank/DDBJ databases">
        <title>Phylogenomic resolution of chytrid fungi.</title>
        <authorList>
            <person name="Stajich J.E."/>
            <person name="Amses K."/>
            <person name="Simmons R."/>
            <person name="Seto K."/>
            <person name="Myers J."/>
            <person name="Bonds A."/>
            <person name="Quandt C.A."/>
            <person name="Barry K."/>
            <person name="Liu P."/>
            <person name="Grigoriev I."/>
            <person name="Longcore J.E."/>
            <person name="James T.Y."/>
        </authorList>
    </citation>
    <scope>NUCLEOTIDE SEQUENCE</scope>
    <source>
        <strain evidence="3">JEL0379</strain>
    </source>
</reference>
<dbReference type="SUPFAM" id="SSF54695">
    <property type="entry name" value="POZ domain"/>
    <property type="match status" value="1"/>
</dbReference>
<evidence type="ECO:0000256" key="1">
    <source>
        <dbReference type="SAM" id="MobiDB-lite"/>
    </source>
</evidence>
<feature type="compositionally biased region" description="Pro residues" evidence="1">
    <location>
        <begin position="850"/>
        <end position="861"/>
    </location>
</feature>
<feature type="region of interest" description="Disordered" evidence="1">
    <location>
        <begin position="829"/>
        <end position="883"/>
    </location>
</feature>
<feature type="region of interest" description="Disordered" evidence="1">
    <location>
        <begin position="756"/>
        <end position="810"/>
    </location>
</feature>
<dbReference type="InterPro" id="IPR000210">
    <property type="entry name" value="BTB/POZ_dom"/>
</dbReference>
<gene>
    <name evidence="3" type="ORF">HDU87_000230</name>
</gene>
<feature type="compositionally biased region" description="Polar residues" evidence="1">
    <location>
        <begin position="266"/>
        <end position="275"/>
    </location>
</feature>
<feature type="compositionally biased region" description="Polar residues" evidence="1">
    <location>
        <begin position="293"/>
        <end position="305"/>
    </location>
</feature>
<feature type="compositionally biased region" description="Acidic residues" evidence="1">
    <location>
        <begin position="772"/>
        <end position="783"/>
    </location>
</feature>
<feature type="compositionally biased region" description="Low complexity" evidence="1">
    <location>
        <begin position="328"/>
        <end position="341"/>
    </location>
</feature>
<accession>A0AAD5XV46</accession>
<protein>
    <recommendedName>
        <fullName evidence="2">BTB domain-containing protein</fullName>
    </recommendedName>
</protein>
<dbReference type="Pfam" id="PF00651">
    <property type="entry name" value="BTB"/>
    <property type="match status" value="1"/>
</dbReference>
<feature type="region of interest" description="Disordered" evidence="1">
    <location>
        <begin position="678"/>
        <end position="718"/>
    </location>
</feature>
<feature type="region of interest" description="Disordered" evidence="1">
    <location>
        <begin position="266"/>
        <end position="360"/>
    </location>
</feature>
<feature type="compositionally biased region" description="Polar residues" evidence="1">
    <location>
        <begin position="683"/>
        <end position="700"/>
    </location>
</feature>
<organism evidence="3 4">
    <name type="scientific">Geranomyces variabilis</name>
    <dbReference type="NCBI Taxonomy" id="109894"/>
    <lineage>
        <taxon>Eukaryota</taxon>
        <taxon>Fungi</taxon>
        <taxon>Fungi incertae sedis</taxon>
        <taxon>Chytridiomycota</taxon>
        <taxon>Chytridiomycota incertae sedis</taxon>
        <taxon>Chytridiomycetes</taxon>
        <taxon>Spizellomycetales</taxon>
        <taxon>Powellomycetaceae</taxon>
        <taxon>Geranomyces</taxon>
    </lineage>
</organism>
<dbReference type="CDD" id="cd18186">
    <property type="entry name" value="BTB_POZ_ZBTB_KLHL-like"/>
    <property type="match status" value="1"/>
</dbReference>
<dbReference type="Gene3D" id="3.30.710.10">
    <property type="entry name" value="Potassium Channel Kv1.1, Chain A"/>
    <property type="match status" value="1"/>
</dbReference>
<proteinExistence type="predicted"/>